<dbReference type="NCBIfam" id="NF009153">
    <property type="entry name" value="PRK12497.3-1"/>
    <property type="match status" value="1"/>
</dbReference>
<dbReference type="GO" id="GO:0003676">
    <property type="term" value="F:nucleic acid binding"/>
    <property type="evidence" value="ECO:0007669"/>
    <property type="project" value="InterPro"/>
</dbReference>
<dbReference type="NCBIfam" id="NF009154">
    <property type="entry name" value="PRK12497.3-3"/>
    <property type="match status" value="1"/>
</dbReference>
<gene>
    <name evidence="3" type="ORF">MGAD_17230</name>
</gene>
<accession>A0A7I7WNE6</accession>
<proteinExistence type="inferred from homology"/>
<dbReference type="PANTHER" id="PTHR34039:SF1">
    <property type="entry name" value="UPF0102 PROTEIN YRAN"/>
    <property type="match status" value="1"/>
</dbReference>
<dbReference type="HAMAP" id="MF_00048">
    <property type="entry name" value="UPF0102"/>
    <property type="match status" value="1"/>
</dbReference>
<evidence type="ECO:0000256" key="1">
    <source>
        <dbReference type="ARBA" id="ARBA00006738"/>
    </source>
</evidence>
<evidence type="ECO:0000313" key="4">
    <source>
        <dbReference type="Proteomes" id="UP000466187"/>
    </source>
</evidence>
<dbReference type="Gene3D" id="3.40.1350.10">
    <property type="match status" value="1"/>
</dbReference>
<organism evidence="3 4">
    <name type="scientific">Mycolicibacterium gadium</name>
    <name type="common">Mycobacterium gadium</name>
    <dbReference type="NCBI Taxonomy" id="1794"/>
    <lineage>
        <taxon>Bacteria</taxon>
        <taxon>Bacillati</taxon>
        <taxon>Actinomycetota</taxon>
        <taxon>Actinomycetes</taxon>
        <taxon>Mycobacteriales</taxon>
        <taxon>Mycobacteriaceae</taxon>
        <taxon>Mycolicibacterium</taxon>
    </lineage>
</organism>
<dbReference type="NCBIfam" id="NF009150">
    <property type="entry name" value="PRK12497.1-3"/>
    <property type="match status" value="1"/>
</dbReference>
<protein>
    <recommendedName>
        <fullName evidence="2">UPF0102 protein MGAD_17230</fullName>
    </recommendedName>
</protein>
<evidence type="ECO:0000256" key="2">
    <source>
        <dbReference type="HAMAP-Rule" id="MF_00048"/>
    </source>
</evidence>
<dbReference type="InterPro" id="IPR003509">
    <property type="entry name" value="UPF0102_YraN-like"/>
</dbReference>
<dbReference type="Proteomes" id="UP000466187">
    <property type="component" value="Chromosome"/>
</dbReference>
<sequence length="146" mass="16278">MGTSAVRRPQLVGVASHRVAMTHPKTSWTRAEIGALGERLAVEHLQSVGLRVLARNWRCRYGELDVIAADDATRVVVFVEVKTRTSDRYGGIEQAVTPQKVRRLRRLAGLWLAGQDVRWSGLRIDVIGVRIGRRPIPEITHLRGVG</sequence>
<dbReference type="EMBL" id="AP022608">
    <property type="protein sequence ID" value="BBZ17388.1"/>
    <property type="molecule type" value="Genomic_DNA"/>
</dbReference>
<comment type="similarity">
    <text evidence="1 2">Belongs to the UPF0102 family.</text>
</comment>
<dbReference type="KEGG" id="mgad:MGAD_17230"/>
<dbReference type="InterPro" id="IPR011335">
    <property type="entry name" value="Restrct_endonuc-II-like"/>
</dbReference>
<name>A0A7I7WNE6_MYCGU</name>
<evidence type="ECO:0000313" key="3">
    <source>
        <dbReference type="EMBL" id="BBZ17388.1"/>
    </source>
</evidence>
<dbReference type="AlphaFoldDB" id="A0A7I7WNE6"/>
<dbReference type="InterPro" id="IPR011856">
    <property type="entry name" value="tRNA_endonuc-like_dom_sf"/>
</dbReference>
<dbReference type="Pfam" id="PF02021">
    <property type="entry name" value="UPF0102"/>
    <property type="match status" value="1"/>
</dbReference>
<dbReference type="SUPFAM" id="SSF52980">
    <property type="entry name" value="Restriction endonuclease-like"/>
    <property type="match status" value="1"/>
</dbReference>
<dbReference type="PANTHER" id="PTHR34039">
    <property type="entry name" value="UPF0102 PROTEIN YRAN"/>
    <property type="match status" value="1"/>
</dbReference>
<dbReference type="CDD" id="cd20736">
    <property type="entry name" value="PoNe_Nuclease"/>
    <property type="match status" value="1"/>
</dbReference>
<dbReference type="NCBIfam" id="TIGR00252">
    <property type="entry name" value="YraN family protein"/>
    <property type="match status" value="1"/>
</dbReference>
<reference evidence="3 4" key="1">
    <citation type="journal article" date="2019" name="Emerg. Microbes Infect.">
        <title>Comprehensive subspecies identification of 175 nontuberculous mycobacteria species based on 7547 genomic profiles.</title>
        <authorList>
            <person name="Matsumoto Y."/>
            <person name="Kinjo T."/>
            <person name="Motooka D."/>
            <person name="Nabeya D."/>
            <person name="Jung N."/>
            <person name="Uechi K."/>
            <person name="Horii T."/>
            <person name="Iida T."/>
            <person name="Fujita J."/>
            <person name="Nakamura S."/>
        </authorList>
    </citation>
    <scope>NUCLEOTIDE SEQUENCE [LARGE SCALE GENOMIC DNA]</scope>
    <source>
        <strain evidence="3 4">JCM 12688</strain>
    </source>
</reference>